<dbReference type="PANTHER" id="PTHR10491:SF4">
    <property type="entry name" value="METHIONINE ADENOSYLTRANSFERASE 2 SUBUNIT BETA"/>
    <property type="match status" value="1"/>
</dbReference>
<comment type="function">
    <text evidence="2">Catalyzes the reduction of dTDP-6-deoxy-L-lyxo-4-hexulose to yield dTDP-L-rhamnose.</text>
</comment>
<feature type="domain" description="RmlD-like substrate binding" evidence="3">
    <location>
        <begin position="1"/>
        <end position="295"/>
    </location>
</feature>
<comment type="pathway">
    <text evidence="2">Carbohydrate biosynthesis; dTDP-L-rhamnose biosynthesis.</text>
</comment>
<dbReference type="InterPro" id="IPR029903">
    <property type="entry name" value="RmlD-like-bd"/>
</dbReference>
<keyword evidence="2" id="KW-0521">NADP</keyword>
<evidence type="ECO:0000313" key="4">
    <source>
        <dbReference type="EMBL" id="MCK9877982.1"/>
    </source>
</evidence>
<accession>A0ABT0K2G0</accession>
<gene>
    <name evidence="4" type="primary">rfbD</name>
    <name evidence="4" type="ORF">MXD59_19760</name>
</gene>
<evidence type="ECO:0000256" key="2">
    <source>
        <dbReference type="RuleBase" id="RU364082"/>
    </source>
</evidence>
<evidence type="ECO:0000256" key="1">
    <source>
        <dbReference type="ARBA" id="ARBA00010944"/>
    </source>
</evidence>
<dbReference type="EC" id="1.1.1.133" evidence="2"/>
<proteinExistence type="inferred from homology"/>
<evidence type="ECO:0000259" key="3">
    <source>
        <dbReference type="Pfam" id="PF04321"/>
    </source>
</evidence>
<dbReference type="Gene3D" id="3.90.25.10">
    <property type="entry name" value="UDP-galactose 4-epimerase, domain 1"/>
    <property type="match status" value="1"/>
</dbReference>
<reference evidence="4 5" key="1">
    <citation type="submission" date="2022-04" db="EMBL/GenBank/DDBJ databases">
        <title>Genome diversity in the genus Frankia.</title>
        <authorList>
            <person name="Carlos-Shanley C."/>
            <person name="Hahn D."/>
        </authorList>
    </citation>
    <scope>NUCLEOTIDE SEQUENCE [LARGE SCALE GENOMIC DNA]</scope>
    <source>
        <strain evidence="4 5">Ag45/Mut15</strain>
    </source>
</reference>
<keyword evidence="2 4" id="KW-0560">Oxidoreductase</keyword>
<dbReference type="Gene3D" id="3.40.50.720">
    <property type="entry name" value="NAD(P)-binding Rossmann-like Domain"/>
    <property type="match status" value="1"/>
</dbReference>
<evidence type="ECO:0000313" key="5">
    <source>
        <dbReference type="Proteomes" id="UP001201873"/>
    </source>
</evidence>
<dbReference type="SUPFAM" id="SSF51735">
    <property type="entry name" value="NAD(P)-binding Rossmann-fold domains"/>
    <property type="match status" value="1"/>
</dbReference>
<dbReference type="NCBIfam" id="TIGR01214">
    <property type="entry name" value="rmlD"/>
    <property type="match status" value="1"/>
</dbReference>
<sequence length="302" mass="31600">MRVLVTGAAGQLGADLCRLLEVRMADPDSAVHAYAGLGRVELDIADPARVRAVIRDQARPAKVQGGLVVINAAAWTDVDAAEADESAAYAINAAGPAHLAAACAEVDAILVQVSTDYVFAGTANKPYETDDETGPAGAYGRTKLAGEEAVRALLPTSSYVVRTAWVYGQTGRNFVKTISRLARERGAVSVVDDQAGSPTWSADLAAGLLDLAAAQPPPGVYHCTNAGETTWFDFARVIMAEVGLDPQVVSPTTTAAFPRPAARPAYSVLSARSWLDVGLPPLRSWREALRAAFDAAGADLRG</sequence>
<protein>
    <recommendedName>
        <fullName evidence="2">dTDP-4-dehydrorhamnose reductase</fullName>
        <ecNumber evidence="2">1.1.1.133</ecNumber>
    </recommendedName>
</protein>
<dbReference type="EMBL" id="JALKFT010000024">
    <property type="protein sequence ID" value="MCK9877982.1"/>
    <property type="molecule type" value="Genomic_DNA"/>
</dbReference>
<dbReference type="CDD" id="cd05254">
    <property type="entry name" value="dTDP_HR_like_SDR_e"/>
    <property type="match status" value="1"/>
</dbReference>
<dbReference type="InterPro" id="IPR036291">
    <property type="entry name" value="NAD(P)-bd_dom_sf"/>
</dbReference>
<name>A0ABT0K2G0_9ACTN</name>
<comment type="caution">
    <text evidence="4">The sequence shown here is derived from an EMBL/GenBank/DDBJ whole genome shotgun (WGS) entry which is preliminary data.</text>
</comment>
<dbReference type="Pfam" id="PF04321">
    <property type="entry name" value="RmlD_sub_bind"/>
    <property type="match status" value="1"/>
</dbReference>
<organism evidence="4 5">
    <name type="scientific">Frankia umida</name>
    <dbReference type="NCBI Taxonomy" id="573489"/>
    <lineage>
        <taxon>Bacteria</taxon>
        <taxon>Bacillati</taxon>
        <taxon>Actinomycetota</taxon>
        <taxon>Actinomycetes</taxon>
        <taxon>Frankiales</taxon>
        <taxon>Frankiaceae</taxon>
        <taxon>Frankia</taxon>
    </lineage>
</organism>
<dbReference type="Proteomes" id="UP001201873">
    <property type="component" value="Unassembled WGS sequence"/>
</dbReference>
<keyword evidence="5" id="KW-1185">Reference proteome</keyword>
<dbReference type="InterPro" id="IPR005913">
    <property type="entry name" value="dTDP_dehydrorham_reduct"/>
</dbReference>
<dbReference type="RefSeq" id="WP_248826137.1">
    <property type="nucleotide sequence ID" value="NZ_JALKFT010000024.1"/>
</dbReference>
<dbReference type="GO" id="GO:0008831">
    <property type="term" value="F:dTDP-4-dehydrorhamnose reductase activity"/>
    <property type="evidence" value="ECO:0007669"/>
    <property type="project" value="UniProtKB-EC"/>
</dbReference>
<dbReference type="PANTHER" id="PTHR10491">
    <property type="entry name" value="DTDP-4-DEHYDRORHAMNOSE REDUCTASE"/>
    <property type="match status" value="1"/>
</dbReference>
<comment type="similarity">
    <text evidence="1 2">Belongs to the dTDP-4-dehydrorhamnose reductase family.</text>
</comment>